<keyword evidence="3" id="KW-1185">Reference proteome</keyword>
<organism evidence="2 3">
    <name type="scientific">Variimorphobacter saccharofermentans</name>
    <dbReference type="NCBI Taxonomy" id="2755051"/>
    <lineage>
        <taxon>Bacteria</taxon>
        <taxon>Bacillati</taxon>
        <taxon>Bacillota</taxon>
        <taxon>Clostridia</taxon>
        <taxon>Lachnospirales</taxon>
        <taxon>Lachnospiraceae</taxon>
        <taxon>Variimorphobacter</taxon>
    </lineage>
</organism>
<keyword evidence="1" id="KW-0812">Transmembrane</keyword>
<accession>A0A839JYF4</accession>
<keyword evidence="1" id="KW-0472">Membrane</keyword>
<reference evidence="2 3" key="1">
    <citation type="submission" date="2020-07" db="EMBL/GenBank/DDBJ databases">
        <title>Characterization and genome sequencing of isolate MD1, a novel member within the family Lachnospiraceae.</title>
        <authorList>
            <person name="Rettenmaier R."/>
            <person name="Di Bello L."/>
            <person name="Zinser C."/>
            <person name="Scheitz K."/>
            <person name="Liebl W."/>
            <person name="Zverlov V."/>
        </authorList>
    </citation>
    <scope>NUCLEOTIDE SEQUENCE [LARGE SCALE GENOMIC DNA]</scope>
    <source>
        <strain evidence="2 3">MD1</strain>
    </source>
</reference>
<comment type="caution">
    <text evidence="2">The sequence shown here is derived from an EMBL/GenBank/DDBJ whole genome shotgun (WGS) entry which is preliminary data.</text>
</comment>
<name>A0A839JYF4_9FIRM</name>
<evidence type="ECO:0000313" key="2">
    <source>
        <dbReference type="EMBL" id="MBB2182384.1"/>
    </source>
</evidence>
<keyword evidence="1" id="KW-1133">Transmembrane helix</keyword>
<proteinExistence type="predicted"/>
<feature type="transmembrane region" description="Helical" evidence="1">
    <location>
        <begin position="25"/>
        <end position="42"/>
    </location>
</feature>
<protein>
    <submittedName>
        <fullName evidence="2">Stage III sporulation protein AD</fullName>
    </submittedName>
</protein>
<dbReference type="RefSeq" id="WP_228352109.1">
    <property type="nucleotide sequence ID" value="NZ_JACEGA010000001.1"/>
</dbReference>
<gene>
    <name evidence="2" type="ORF">H0486_05780</name>
</gene>
<dbReference type="InterPro" id="IPR025664">
    <property type="entry name" value="Spore_III_AC/AD"/>
</dbReference>
<evidence type="ECO:0000313" key="3">
    <source>
        <dbReference type="Proteomes" id="UP000574276"/>
    </source>
</evidence>
<sequence length="128" mass="14019">MVQIAVIGIIAITLAIIFKKGKEEYSLYISIAACFFILLWGISKLEVILDAINQLQGYIHINKAYVGILTKIIGITYVTEISSSLCKDSGYQAIAEQIELVGKLTILAISMPIMLALLETINSLLTVQ</sequence>
<dbReference type="AlphaFoldDB" id="A0A839JYF4"/>
<dbReference type="Proteomes" id="UP000574276">
    <property type="component" value="Unassembled WGS sequence"/>
</dbReference>
<dbReference type="Pfam" id="PF06686">
    <property type="entry name" value="SpoIIIAC"/>
    <property type="match status" value="2"/>
</dbReference>
<feature type="transmembrane region" description="Helical" evidence="1">
    <location>
        <begin position="104"/>
        <end position="125"/>
    </location>
</feature>
<evidence type="ECO:0000256" key="1">
    <source>
        <dbReference type="SAM" id="Phobius"/>
    </source>
</evidence>
<dbReference type="EMBL" id="JACEGA010000001">
    <property type="protein sequence ID" value="MBB2182384.1"/>
    <property type="molecule type" value="Genomic_DNA"/>
</dbReference>